<gene>
    <name evidence="1" type="ORF">SAMN05421684_5091</name>
</gene>
<protein>
    <recommendedName>
        <fullName evidence="3">Anti-anti-sigma factor</fullName>
    </recommendedName>
</protein>
<dbReference type="CDD" id="cd07043">
    <property type="entry name" value="STAS_anti-anti-sigma_factors"/>
    <property type="match status" value="1"/>
</dbReference>
<dbReference type="STRING" id="137265.SAMN05421684_5091"/>
<proteinExistence type="predicted"/>
<dbReference type="Gene3D" id="3.30.750.24">
    <property type="entry name" value="STAS domain"/>
    <property type="match status" value="1"/>
</dbReference>
<evidence type="ECO:0000313" key="2">
    <source>
        <dbReference type="Proteomes" id="UP000199632"/>
    </source>
</evidence>
<evidence type="ECO:0000313" key="1">
    <source>
        <dbReference type="EMBL" id="SDZ44294.1"/>
    </source>
</evidence>
<reference evidence="2" key="1">
    <citation type="submission" date="2016-10" db="EMBL/GenBank/DDBJ databases">
        <authorList>
            <person name="Varghese N."/>
            <person name="Submissions S."/>
        </authorList>
    </citation>
    <scope>NUCLEOTIDE SEQUENCE [LARGE SCALE GENOMIC DNA]</scope>
    <source>
        <strain evidence="2">DSM 44718</strain>
    </source>
</reference>
<dbReference type="SUPFAM" id="SSF52091">
    <property type="entry name" value="SpoIIaa-like"/>
    <property type="match status" value="1"/>
</dbReference>
<dbReference type="AlphaFoldDB" id="A0A1H3T285"/>
<dbReference type="Proteomes" id="UP000199632">
    <property type="component" value="Unassembled WGS sequence"/>
</dbReference>
<evidence type="ECO:0008006" key="3">
    <source>
        <dbReference type="Google" id="ProtNLM"/>
    </source>
</evidence>
<dbReference type="RefSeq" id="WP_090798226.1">
    <property type="nucleotide sequence ID" value="NZ_BOND01000004.1"/>
</dbReference>
<keyword evidence="2" id="KW-1185">Reference proteome</keyword>
<name>A0A1H3T285_9ACTN</name>
<accession>A0A1H3T285</accession>
<dbReference type="OrthoDB" id="3398475at2"/>
<organism evidence="1 2">
    <name type="scientific">Asanoa ishikariensis</name>
    <dbReference type="NCBI Taxonomy" id="137265"/>
    <lineage>
        <taxon>Bacteria</taxon>
        <taxon>Bacillati</taxon>
        <taxon>Actinomycetota</taxon>
        <taxon>Actinomycetes</taxon>
        <taxon>Micromonosporales</taxon>
        <taxon>Micromonosporaceae</taxon>
        <taxon>Asanoa</taxon>
    </lineage>
</organism>
<dbReference type="InterPro" id="IPR036513">
    <property type="entry name" value="STAS_dom_sf"/>
</dbReference>
<dbReference type="EMBL" id="FNQB01000003">
    <property type="protein sequence ID" value="SDZ44294.1"/>
    <property type="molecule type" value="Genomic_DNA"/>
</dbReference>
<sequence length="129" mass="14330">MTTFRHDTEFFSLSLRTEHDVACLRLTGEIDEDCAAVLTDTAADLHRLAPPRLFVDLAEVSFAGATFVNFLVRLVHGVPRDCVTLLCRATPQTVRLLCLTSTDSIAARSDRLPDAWLDPHERVLDPVPT</sequence>